<reference evidence="8" key="1">
    <citation type="submission" date="2022-01" db="EMBL/GenBank/DDBJ databases">
        <authorList>
            <person name="Criscuolo A."/>
        </authorList>
    </citation>
    <scope>NUCLEOTIDE SEQUENCE</scope>
    <source>
        <strain evidence="8">CIP111893</strain>
    </source>
</reference>
<protein>
    <submittedName>
        <fullName evidence="8">Arsenite oxidase subunit AioB</fullName>
        <ecNumber evidence="8">1.20.9.1</ecNumber>
    </submittedName>
</protein>
<dbReference type="InterPro" id="IPR014349">
    <property type="entry name" value="Rieske_Fe-S_prot"/>
</dbReference>
<evidence type="ECO:0000256" key="3">
    <source>
        <dbReference type="ARBA" id="ARBA00023004"/>
    </source>
</evidence>
<dbReference type="PANTHER" id="PTHR10134">
    <property type="entry name" value="CYTOCHROME B-C1 COMPLEX SUBUNIT RIESKE, MITOCHONDRIAL"/>
    <property type="match status" value="1"/>
</dbReference>
<feature type="transmembrane region" description="Helical" evidence="6">
    <location>
        <begin position="36"/>
        <end position="56"/>
    </location>
</feature>
<accession>A0ABN8GFC7</accession>
<organism evidence="8 9">
    <name type="scientific">Paenibacillus plantiphilus</name>
    <dbReference type="NCBI Taxonomy" id="2905650"/>
    <lineage>
        <taxon>Bacteria</taxon>
        <taxon>Bacillati</taxon>
        <taxon>Bacillota</taxon>
        <taxon>Bacilli</taxon>
        <taxon>Bacillales</taxon>
        <taxon>Paenibacillaceae</taxon>
        <taxon>Paenibacillus</taxon>
    </lineage>
</organism>
<keyword evidence="6" id="KW-0472">Membrane</keyword>
<evidence type="ECO:0000256" key="6">
    <source>
        <dbReference type="SAM" id="Phobius"/>
    </source>
</evidence>
<dbReference type="PROSITE" id="PS51318">
    <property type="entry name" value="TAT"/>
    <property type="match status" value="1"/>
</dbReference>
<keyword evidence="6" id="KW-1133">Transmembrane helix</keyword>
<sequence>MDQGQKGNIPFDEDNYTHNIHKDNERSLDRRSFMKLMVGAAGVFAVSTLPWGAIAAKELAGFSNKKYTAAKITDVSDLKVGEAMEFAYPGKHDSALLIRLGEDEFKAYQNACTHLKCPVFWSKEQGEMVCPCHHGVFDPKTGAPTAGPPRRPLPEIILEREQGVILATGVKRYET</sequence>
<dbReference type="PROSITE" id="PS51296">
    <property type="entry name" value="RIESKE"/>
    <property type="match status" value="1"/>
</dbReference>
<name>A0ABN8GFC7_9BACL</name>
<keyword evidence="4" id="KW-0411">Iron-sulfur</keyword>
<dbReference type="EMBL" id="CAKMMF010000009">
    <property type="protein sequence ID" value="CAH1203895.1"/>
    <property type="molecule type" value="Genomic_DNA"/>
</dbReference>
<dbReference type="InterPro" id="IPR006311">
    <property type="entry name" value="TAT_signal"/>
</dbReference>
<proteinExistence type="predicted"/>
<dbReference type="EC" id="1.20.9.1" evidence="8"/>
<keyword evidence="6" id="KW-0812">Transmembrane</keyword>
<feature type="domain" description="Rieske" evidence="7">
    <location>
        <begin position="70"/>
        <end position="167"/>
    </location>
</feature>
<dbReference type="GO" id="GO:0050611">
    <property type="term" value="F:arsenate reductase (azurin) activity"/>
    <property type="evidence" value="ECO:0007669"/>
    <property type="project" value="UniProtKB-EC"/>
</dbReference>
<evidence type="ECO:0000313" key="8">
    <source>
        <dbReference type="EMBL" id="CAH1203895.1"/>
    </source>
</evidence>
<keyword evidence="3" id="KW-0408">Iron</keyword>
<comment type="caution">
    <text evidence="8">The sequence shown here is derived from an EMBL/GenBank/DDBJ whole genome shotgun (WGS) entry which is preliminary data.</text>
</comment>
<dbReference type="InterPro" id="IPR017941">
    <property type="entry name" value="Rieske_2Fe-2S"/>
</dbReference>
<evidence type="ECO:0000259" key="7">
    <source>
        <dbReference type="PROSITE" id="PS51296"/>
    </source>
</evidence>
<keyword evidence="2" id="KW-0479">Metal-binding</keyword>
<gene>
    <name evidence="8" type="primary">aioB</name>
    <name evidence="8" type="ORF">PAECIP111893_02110</name>
</gene>
<dbReference type="Gene3D" id="2.102.10.10">
    <property type="entry name" value="Rieske [2Fe-2S] iron-sulphur domain"/>
    <property type="match status" value="1"/>
</dbReference>
<evidence type="ECO:0000256" key="2">
    <source>
        <dbReference type="ARBA" id="ARBA00022723"/>
    </source>
</evidence>
<dbReference type="SUPFAM" id="SSF50022">
    <property type="entry name" value="ISP domain"/>
    <property type="match status" value="1"/>
</dbReference>
<dbReference type="Pfam" id="PF00355">
    <property type="entry name" value="Rieske"/>
    <property type="match status" value="1"/>
</dbReference>
<evidence type="ECO:0000256" key="1">
    <source>
        <dbReference type="ARBA" id="ARBA00022714"/>
    </source>
</evidence>
<evidence type="ECO:0000256" key="5">
    <source>
        <dbReference type="ARBA" id="ARBA00023157"/>
    </source>
</evidence>
<dbReference type="RefSeq" id="WP_236341249.1">
    <property type="nucleotide sequence ID" value="NZ_CAKMMF010000009.1"/>
</dbReference>
<evidence type="ECO:0000313" key="9">
    <source>
        <dbReference type="Proteomes" id="UP000838686"/>
    </source>
</evidence>
<keyword evidence="1" id="KW-0001">2Fe-2S</keyword>
<dbReference type="Proteomes" id="UP000838686">
    <property type="component" value="Unassembled WGS sequence"/>
</dbReference>
<keyword evidence="9" id="KW-1185">Reference proteome</keyword>
<dbReference type="InterPro" id="IPR036922">
    <property type="entry name" value="Rieske_2Fe-2S_sf"/>
</dbReference>
<dbReference type="CDD" id="cd03467">
    <property type="entry name" value="Rieske"/>
    <property type="match status" value="1"/>
</dbReference>
<keyword evidence="5" id="KW-1015">Disulfide bond</keyword>
<evidence type="ECO:0000256" key="4">
    <source>
        <dbReference type="ARBA" id="ARBA00023014"/>
    </source>
</evidence>
<keyword evidence="8" id="KW-0560">Oxidoreductase</keyword>